<name>A0A2W5SEP6_CERSP</name>
<organism evidence="3 4">
    <name type="scientific">Cereibacter sphaeroides</name>
    <name type="common">Rhodobacter sphaeroides</name>
    <dbReference type="NCBI Taxonomy" id="1063"/>
    <lineage>
        <taxon>Bacteria</taxon>
        <taxon>Pseudomonadati</taxon>
        <taxon>Pseudomonadota</taxon>
        <taxon>Alphaproteobacteria</taxon>
        <taxon>Rhodobacterales</taxon>
        <taxon>Paracoccaceae</taxon>
        <taxon>Cereibacter</taxon>
    </lineage>
</organism>
<keyword evidence="3" id="KW-0418">Kinase</keyword>
<dbReference type="EMBL" id="QFQS01000001">
    <property type="protein sequence ID" value="PZQ99332.1"/>
    <property type="molecule type" value="Genomic_DNA"/>
</dbReference>
<dbReference type="Gene3D" id="3.40.50.10180">
    <property type="entry name" value="Glycerate kinase, MOFRL-like N-terminal domain"/>
    <property type="match status" value="1"/>
</dbReference>
<dbReference type="GO" id="GO:0005737">
    <property type="term" value="C:cytoplasm"/>
    <property type="evidence" value="ECO:0007669"/>
    <property type="project" value="TreeGrafter"/>
</dbReference>
<dbReference type="InterPro" id="IPR037035">
    <property type="entry name" value="GK-like_C_sf"/>
</dbReference>
<dbReference type="InterPro" id="IPR038614">
    <property type="entry name" value="GK_N_sf"/>
</dbReference>
<evidence type="ECO:0000313" key="3">
    <source>
        <dbReference type="EMBL" id="PZQ99332.1"/>
    </source>
</evidence>
<feature type="domain" description="MOFRL-associated" evidence="2">
    <location>
        <begin position="15"/>
        <end position="231"/>
    </location>
</feature>
<dbReference type="PANTHER" id="PTHR12227:SF0">
    <property type="entry name" value="GLYCERATE KINASE"/>
    <property type="match status" value="1"/>
</dbReference>
<dbReference type="Proteomes" id="UP000248975">
    <property type="component" value="Unassembled WGS sequence"/>
</dbReference>
<dbReference type="SUPFAM" id="SSF82544">
    <property type="entry name" value="GckA/TtuD-like"/>
    <property type="match status" value="1"/>
</dbReference>
<dbReference type="Gene3D" id="3.40.1480.10">
    <property type="entry name" value="MOFRL domain"/>
    <property type="match status" value="1"/>
</dbReference>
<dbReference type="AlphaFoldDB" id="A0A2W5SEP6"/>
<feature type="domain" description="MOFRL" evidence="1">
    <location>
        <begin position="313"/>
        <end position="417"/>
    </location>
</feature>
<dbReference type="PANTHER" id="PTHR12227">
    <property type="entry name" value="GLYCERATE KINASE"/>
    <property type="match status" value="1"/>
</dbReference>
<dbReference type="GO" id="GO:0008887">
    <property type="term" value="F:glycerate kinase activity"/>
    <property type="evidence" value="ECO:0007669"/>
    <property type="project" value="InterPro"/>
</dbReference>
<proteinExistence type="predicted"/>
<sequence>MPSGEDRPLTPRDQLRSLFDRAVAVADPMRSLAAHLPERPKGRIIVVGAGKASARMAEAVEAHWGPCEGLVITRYGYGRVLSRIELAEAAHPVPDAAGELATARMLNLLSGLTEKDFVLALISGGASALLVAPAKGMTLADKQEVNDALLASGAPISQVNIVRKHLSRVKGGQLAAAAWPAPVLALALSDVPGDDPGLIGSGPTVGDDSTVETVRQIFARHNINPAPVVRAALGAGSTCLRPDDPKLSHTETRVFAAPSQSLAAAAELAQSWGFEVQILGDRIEGEARDVAAQHAELALRERQQRPKDARALLILSGGELTVTRKGDGVGGPNAEYALALAVALNGAGGIDALACDTDGVDGAAEVAGAVISPDTLPRAARLGLSPADHLLRNDAHSFFERLGDQVVTGPTLTNVNDFRAIIVTGARD</sequence>
<keyword evidence="3" id="KW-0808">Transferase</keyword>
<dbReference type="InterPro" id="IPR007835">
    <property type="entry name" value="MOFRL"/>
</dbReference>
<dbReference type="InterPro" id="IPR025286">
    <property type="entry name" value="MOFRL_assoc_dom"/>
</dbReference>
<gene>
    <name evidence="3" type="ORF">DI533_01170</name>
</gene>
<dbReference type="Pfam" id="PF05161">
    <property type="entry name" value="MOFRL"/>
    <property type="match status" value="1"/>
</dbReference>
<reference evidence="3 4" key="1">
    <citation type="submission" date="2017-08" db="EMBL/GenBank/DDBJ databases">
        <title>Infants hospitalized years apart are colonized by the same room-sourced microbial strains.</title>
        <authorList>
            <person name="Brooks B."/>
            <person name="Olm M.R."/>
            <person name="Firek B.A."/>
            <person name="Baker R."/>
            <person name="Thomas B.C."/>
            <person name="Morowitz M.J."/>
            <person name="Banfield J.F."/>
        </authorList>
    </citation>
    <scope>NUCLEOTIDE SEQUENCE [LARGE SCALE GENOMIC DNA]</scope>
    <source>
        <strain evidence="3">S2_003_000_R2_11</strain>
    </source>
</reference>
<evidence type="ECO:0000259" key="1">
    <source>
        <dbReference type="Pfam" id="PF05161"/>
    </source>
</evidence>
<evidence type="ECO:0000259" key="2">
    <source>
        <dbReference type="Pfam" id="PF13660"/>
    </source>
</evidence>
<comment type="caution">
    <text evidence="3">The sequence shown here is derived from an EMBL/GenBank/DDBJ whole genome shotgun (WGS) entry which is preliminary data.</text>
</comment>
<dbReference type="InterPro" id="IPR039760">
    <property type="entry name" value="MOFRL_protein"/>
</dbReference>
<protein>
    <submittedName>
        <fullName evidence="3">Glycerate kinase</fullName>
    </submittedName>
</protein>
<accession>A0A2W5SEP6</accession>
<dbReference type="Pfam" id="PF13660">
    <property type="entry name" value="DUF4147"/>
    <property type="match status" value="1"/>
</dbReference>
<evidence type="ECO:0000313" key="4">
    <source>
        <dbReference type="Proteomes" id="UP000248975"/>
    </source>
</evidence>